<dbReference type="PANTHER" id="PTHR43162">
    <property type="match status" value="1"/>
</dbReference>
<dbReference type="InterPro" id="IPR051604">
    <property type="entry name" value="Ergot_Alk_Oxidoreductase"/>
</dbReference>
<dbReference type="InterPro" id="IPR036291">
    <property type="entry name" value="NAD(P)-bd_dom_sf"/>
</dbReference>
<dbReference type="AlphaFoldDB" id="A0A5C6EHT5"/>
<dbReference type="Pfam" id="PF11066">
    <property type="entry name" value="DUF2867"/>
    <property type="match status" value="1"/>
</dbReference>
<dbReference type="Proteomes" id="UP000318288">
    <property type="component" value="Unassembled WGS sequence"/>
</dbReference>
<evidence type="ECO:0000313" key="2">
    <source>
        <dbReference type="EMBL" id="TWU47607.1"/>
    </source>
</evidence>
<gene>
    <name evidence="2" type="primary">azoB</name>
    <name evidence="2" type="ORF">Poly51_54070</name>
</gene>
<keyword evidence="3" id="KW-1185">Reference proteome</keyword>
<reference evidence="2 3" key="1">
    <citation type="submission" date="2019-02" db="EMBL/GenBank/DDBJ databases">
        <title>Deep-cultivation of Planctomycetes and their phenomic and genomic characterization uncovers novel biology.</title>
        <authorList>
            <person name="Wiegand S."/>
            <person name="Jogler M."/>
            <person name="Boedeker C."/>
            <person name="Pinto D."/>
            <person name="Vollmers J."/>
            <person name="Rivas-Marin E."/>
            <person name="Kohn T."/>
            <person name="Peeters S.H."/>
            <person name="Heuer A."/>
            <person name="Rast P."/>
            <person name="Oberbeckmann S."/>
            <person name="Bunk B."/>
            <person name="Jeske O."/>
            <person name="Meyerdierks A."/>
            <person name="Storesund J.E."/>
            <person name="Kallscheuer N."/>
            <person name="Luecker S."/>
            <person name="Lage O.M."/>
            <person name="Pohl T."/>
            <person name="Merkel B.J."/>
            <person name="Hornburger P."/>
            <person name="Mueller R.-W."/>
            <person name="Bruemmer F."/>
            <person name="Labrenz M."/>
            <person name="Spormann A.M."/>
            <person name="Op Den Camp H."/>
            <person name="Overmann J."/>
            <person name="Amann R."/>
            <person name="Jetten M.S.M."/>
            <person name="Mascher T."/>
            <person name="Medema M.H."/>
            <person name="Devos D.P."/>
            <person name="Kaster A.-K."/>
            <person name="Ovreas L."/>
            <person name="Rohde M."/>
            <person name="Galperin M.Y."/>
            <person name="Jogler C."/>
        </authorList>
    </citation>
    <scope>NUCLEOTIDE SEQUENCE [LARGE SCALE GENOMIC DNA]</scope>
    <source>
        <strain evidence="2 3">Poly51</strain>
    </source>
</reference>
<accession>A0A5C6EHT5</accession>
<dbReference type="Pfam" id="PF13460">
    <property type="entry name" value="NAD_binding_10"/>
    <property type="match status" value="1"/>
</dbReference>
<dbReference type="PANTHER" id="PTHR43162:SF1">
    <property type="entry name" value="PRESTALK A DIFFERENTIATION PROTEIN A"/>
    <property type="match status" value="1"/>
</dbReference>
<dbReference type="SUPFAM" id="SSF51735">
    <property type="entry name" value="NAD(P)-binding Rossmann-fold domains"/>
    <property type="match status" value="1"/>
</dbReference>
<dbReference type="Gene3D" id="3.40.50.720">
    <property type="entry name" value="NAD(P)-binding Rossmann-like Domain"/>
    <property type="match status" value="1"/>
</dbReference>
<dbReference type="CDD" id="cd07812">
    <property type="entry name" value="SRPBCC"/>
    <property type="match status" value="1"/>
</dbReference>
<dbReference type="SUPFAM" id="SSF55961">
    <property type="entry name" value="Bet v1-like"/>
    <property type="match status" value="1"/>
</dbReference>
<evidence type="ECO:0000313" key="3">
    <source>
        <dbReference type="Proteomes" id="UP000318288"/>
    </source>
</evidence>
<name>A0A5C6EHT5_9BACT</name>
<dbReference type="EMBL" id="SJPW01000007">
    <property type="protein sequence ID" value="TWU47607.1"/>
    <property type="molecule type" value="Genomic_DNA"/>
</dbReference>
<dbReference type="InterPro" id="IPR016040">
    <property type="entry name" value="NAD(P)-bd_dom"/>
</dbReference>
<sequence>MTQTILLTGATGYVGGRLRRVLEEQGHSIRCMARRPDNLRQRGASTTEIVLGNVLAPETLDDALAGIHTAYYLIHAMGTGEGFRDDDREGARNFAITAKAAGVRRIIYLGGLGIDGDKLSEHLQSRHEVGEILKESGAQVIEFRASIIIGSGSLSYELVRALVRKLPVMLWPKWVSTKASPIAIRDVLSYLTEALTLPIGESKIYEIGGPDTVSYGGIMNEYAAQRGLRRLTIPVPFLSPKISSLWLGLVTPVYARIGRKLVEGLSNPTVVTSDTAKQDFQVRPIGISEAIRLANQREDEEMIETRWSDALSSSGRVTKWGGVVFGSRVVDSRRVDVDVAPHIAFTAIQRIGGETGWYYANWLWKIRGFIDLLIGGVGMRRGRTHPTKLRVGDALDFWRVEAIEPDQRLRLFAQMKLPGRGWLDFEVTANDEGGSTIRQTAEFDPAGLFGLLYWYSVWPLHQFVFAGMLRGIARAATNR</sequence>
<dbReference type="EC" id="1.7.-.-" evidence="2"/>
<evidence type="ECO:0000259" key="1">
    <source>
        <dbReference type="Pfam" id="PF13460"/>
    </source>
</evidence>
<dbReference type="GO" id="GO:0016491">
    <property type="term" value="F:oxidoreductase activity"/>
    <property type="evidence" value="ECO:0007669"/>
    <property type="project" value="UniProtKB-KW"/>
</dbReference>
<feature type="domain" description="NAD(P)-binding" evidence="1">
    <location>
        <begin position="9"/>
        <end position="139"/>
    </location>
</feature>
<organism evidence="2 3">
    <name type="scientific">Rubripirellula tenax</name>
    <dbReference type="NCBI Taxonomy" id="2528015"/>
    <lineage>
        <taxon>Bacteria</taxon>
        <taxon>Pseudomonadati</taxon>
        <taxon>Planctomycetota</taxon>
        <taxon>Planctomycetia</taxon>
        <taxon>Pirellulales</taxon>
        <taxon>Pirellulaceae</taxon>
        <taxon>Rubripirellula</taxon>
    </lineage>
</organism>
<dbReference type="OrthoDB" id="9774199at2"/>
<dbReference type="RefSeq" id="WP_146461545.1">
    <property type="nucleotide sequence ID" value="NZ_SJPW01000007.1"/>
</dbReference>
<comment type="caution">
    <text evidence="2">The sequence shown here is derived from an EMBL/GenBank/DDBJ whole genome shotgun (WGS) entry which is preliminary data.</text>
</comment>
<proteinExistence type="predicted"/>
<keyword evidence="2" id="KW-0560">Oxidoreductase</keyword>
<dbReference type="InterPro" id="IPR021295">
    <property type="entry name" value="DUF2867"/>
</dbReference>
<protein>
    <submittedName>
        <fullName evidence="2">NAD(P)H azoreductase</fullName>
        <ecNumber evidence="2">1.7.-.-</ecNumber>
    </submittedName>
</protein>